<dbReference type="Pfam" id="PF00089">
    <property type="entry name" value="Trypsin"/>
    <property type="match status" value="1"/>
</dbReference>
<dbReference type="FunFam" id="2.40.10.10:FF:000047">
    <property type="entry name" value="Trypsin eta"/>
    <property type="match status" value="1"/>
</dbReference>
<dbReference type="SUPFAM" id="SSF50494">
    <property type="entry name" value="Trypsin-like serine proteases"/>
    <property type="match status" value="1"/>
</dbReference>
<dbReference type="CDD" id="cd00190">
    <property type="entry name" value="Tryp_SPc"/>
    <property type="match status" value="1"/>
</dbReference>
<evidence type="ECO:0000256" key="1">
    <source>
        <dbReference type="ARBA" id="ARBA00004613"/>
    </source>
</evidence>
<dbReference type="InterPro" id="IPR043504">
    <property type="entry name" value="Peptidase_S1_PA_chymotrypsin"/>
</dbReference>
<evidence type="ECO:0000256" key="4">
    <source>
        <dbReference type="RuleBase" id="RU363034"/>
    </source>
</evidence>
<dbReference type="PANTHER" id="PTHR24252">
    <property type="entry name" value="ACROSIN-RELATED"/>
    <property type="match status" value="1"/>
</dbReference>
<protein>
    <submittedName>
        <fullName evidence="6">Trypsin-1</fullName>
    </submittedName>
</protein>
<dbReference type="PRINTS" id="PR00722">
    <property type="entry name" value="CHYMOTRYPSIN"/>
</dbReference>
<keyword evidence="4" id="KW-0378">Hydrolase</keyword>
<comment type="caution">
    <text evidence="6">The sequence shown here is derived from an EMBL/GenBank/DDBJ whole genome shotgun (WGS) entry which is preliminary data.</text>
</comment>
<proteinExistence type="predicted"/>
<dbReference type="PANTHER" id="PTHR24252:SF7">
    <property type="entry name" value="HYALIN"/>
    <property type="match status" value="1"/>
</dbReference>
<keyword evidence="4" id="KW-0720">Serine protease</keyword>
<dbReference type="SMART" id="SM00020">
    <property type="entry name" value="Tryp_SPc"/>
    <property type="match status" value="1"/>
</dbReference>
<evidence type="ECO:0000259" key="5">
    <source>
        <dbReference type="PROSITE" id="PS50240"/>
    </source>
</evidence>
<evidence type="ECO:0000256" key="3">
    <source>
        <dbReference type="ARBA" id="ARBA00023157"/>
    </source>
</evidence>
<reference evidence="6 7" key="1">
    <citation type="journal article" date="2019" name="PLoS Biol.">
        <title>Sex chromosomes control vertical transmission of feminizing Wolbachia symbionts in an isopod.</title>
        <authorList>
            <person name="Becking T."/>
            <person name="Chebbi M.A."/>
            <person name="Giraud I."/>
            <person name="Moumen B."/>
            <person name="Laverre T."/>
            <person name="Caubet Y."/>
            <person name="Peccoud J."/>
            <person name="Gilbert C."/>
            <person name="Cordaux R."/>
        </authorList>
    </citation>
    <scope>NUCLEOTIDE SEQUENCE [LARGE SCALE GENOMIC DNA]</scope>
    <source>
        <strain evidence="6">ANa2</strain>
        <tissue evidence="6">Whole body excluding digestive tract and cuticle</tissue>
    </source>
</reference>
<dbReference type="EMBL" id="SEYY01021409">
    <property type="protein sequence ID" value="KAB7496382.1"/>
    <property type="molecule type" value="Genomic_DNA"/>
</dbReference>
<dbReference type="GO" id="GO:0004252">
    <property type="term" value="F:serine-type endopeptidase activity"/>
    <property type="evidence" value="ECO:0007669"/>
    <property type="project" value="InterPro"/>
</dbReference>
<name>A0A5N5SR29_9CRUS</name>
<dbReference type="InterPro" id="IPR001314">
    <property type="entry name" value="Peptidase_S1A"/>
</dbReference>
<dbReference type="PROSITE" id="PS00135">
    <property type="entry name" value="TRYPSIN_SER"/>
    <property type="match status" value="1"/>
</dbReference>
<comment type="subcellular location">
    <subcellularLocation>
        <location evidence="1">Secreted</location>
    </subcellularLocation>
</comment>
<dbReference type="GO" id="GO:0005576">
    <property type="term" value="C:extracellular region"/>
    <property type="evidence" value="ECO:0007669"/>
    <property type="project" value="UniProtKB-SubCell"/>
</dbReference>
<sequence>MMQNDFVHFKKFFPNYDYGFPKGTSEKLESEYIVGGTDAVHGEFPYQLSLQQIIAGNIIPFCGAFIIDENHALTAAHCVVSTDVTNLRVVAGDLVLTKNDTTEQVRGIVAKILHEDYHRPSHLNDIALLKVYPAFEFNDYVEPVLLPTQGQVTNGSCVVSGWGRTSSEGLESDTLQKVAVPVISEEICRKYYSYAQIADSMICAGVPEGGLDSCYGDSGGPLMCNEYAAGIVSWGFDCAKPEYPGVYTEVAFFVDWIEQKMNSSINAINN</sequence>
<dbReference type="Gene3D" id="2.40.10.10">
    <property type="entry name" value="Trypsin-like serine proteases"/>
    <property type="match status" value="2"/>
</dbReference>
<dbReference type="Proteomes" id="UP000326759">
    <property type="component" value="Unassembled WGS sequence"/>
</dbReference>
<organism evidence="6 7">
    <name type="scientific">Armadillidium nasatum</name>
    <dbReference type="NCBI Taxonomy" id="96803"/>
    <lineage>
        <taxon>Eukaryota</taxon>
        <taxon>Metazoa</taxon>
        <taxon>Ecdysozoa</taxon>
        <taxon>Arthropoda</taxon>
        <taxon>Crustacea</taxon>
        <taxon>Multicrustacea</taxon>
        <taxon>Malacostraca</taxon>
        <taxon>Eumalacostraca</taxon>
        <taxon>Peracarida</taxon>
        <taxon>Isopoda</taxon>
        <taxon>Oniscidea</taxon>
        <taxon>Crinocheta</taxon>
        <taxon>Armadillidiidae</taxon>
        <taxon>Armadillidium</taxon>
    </lineage>
</organism>
<dbReference type="InterPro" id="IPR018114">
    <property type="entry name" value="TRYPSIN_HIS"/>
</dbReference>
<keyword evidence="7" id="KW-1185">Reference proteome</keyword>
<dbReference type="InterPro" id="IPR009003">
    <property type="entry name" value="Peptidase_S1_PA"/>
</dbReference>
<dbReference type="AlphaFoldDB" id="A0A5N5SR29"/>
<keyword evidence="2" id="KW-0964">Secreted</keyword>
<evidence type="ECO:0000313" key="7">
    <source>
        <dbReference type="Proteomes" id="UP000326759"/>
    </source>
</evidence>
<gene>
    <name evidence="6" type="primary">TRYP_10</name>
    <name evidence="6" type="ORF">Anas_05107</name>
</gene>
<feature type="domain" description="Peptidase S1" evidence="5">
    <location>
        <begin position="33"/>
        <end position="262"/>
    </location>
</feature>
<accession>A0A5N5SR29</accession>
<dbReference type="GO" id="GO:0016485">
    <property type="term" value="P:protein processing"/>
    <property type="evidence" value="ECO:0007669"/>
    <property type="project" value="UniProtKB-ARBA"/>
</dbReference>
<dbReference type="OrthoDB" id="6348928at2759"/>
<evidence type="ECO:0000256" key="2">
    <source>
        <dbReference type="ARBA" id="ARBA00022525"/>
    </source>
</evidence>
<keyword evidence="4" id="KW-0645">Protease</keyword>
<dbReference type="PROSITE" id="PS00134">
    <property type="entry name" value="TRYPSIN_HIS"/>
    <property type="match status" value="1"/>
</dbReference>
<dbReference type="InterPro" id="IPR001254">
    <property type="entry name" value="Trypsin_dom"/>
</dbReference>
<evidence type="ECO:0000313" key="6">
    <source>
        <dbReference type="EMBL" id="KAB7496382.1"/>
    </source>
</evidence>
<dbReference type="PROSITE" id="PS50240">
    <property type="entry name" value="TRYPSIN_DOM"/>
    <property type="match status" value="1"/>
</dbReference>
<keyword evidence="3" id="KW-1015">Disulfide bond</keyword>
<dbReference type="InterPro" id="IPR033116">
    <property type="entry name" value="TRYPSIN_SER"/>
</dbReference>